<dbReference type="SUPFAM" id="SSF55874">
    <property type="entry name" value="ATPase domain of HSP90 chaperone/DNA topoisomerase II/histidine kinase"/>
    <property type="match status" value="1"/>
</dbReference>
<dbReference type="Proteomes" id="UP000358366">
    <property type="component" value="Unassembled WGS sequence"/>
</dbReference>
<dbReference type="GO" id="GO:0005524">
    <property type="term" value="F:ATP binding"/>
    <property type="evidence" value="ECO:0007669"/>
    <property type="project" value="UniProtKB-KW"/>
</dbReference>
<keyword evidence="6 15" id="KW-0808">Transferase</keyword>
<name>A0A564TIZ4_9FIRM</name>
<evidence type="ECO:0000256" key="10">
    <source>
        <dbReference type="ARBA" id="ARBA00022840"/>
    </source>
</evidence>
<evidence type="ECO:0000256" key="12">
    <source>
        <dbReference type="ARBA" id="ARBA00023012"/>
    </source>
</evidence>
<dbReference type="EMBL" id="CABHNI010000028">
    <property type="protein sequence ID" value="VUX07340.1"/>
    <property type="molecule type" value="Genomic_DNA"/>
</dbReference>
<reference evidence="15 16" key="1">
    <citation type="submission" date="2019-07" db="EMBL/GenBank/DDBJ databases">
        <authorList>
            <person name="Hibberd C M."/>
            <person name="Gehrig L. J."/>
            <person name="Chang H.-W."/>
            <person name="Venkatesh S."/>
        </authorList>
    </citation>
    <scope>NUCLEOTIDE SEQUENCE [LARGE SCALE GENOMIC DNA]</scope>
    <source>
        <strain evidence="15">Dorea_formicigenerans_SSTS_Bg7063</strain>
    </source>
</reference>
<dbReference type="CDD" id="cd00075">
    <property type="entry name" value="HATPase"/>
    <property type="match status" value="1"/>
</dbReference>
<evidence type="ECO:0000256" key="9">
    <source>
        <dbReference type="ARBA" id="ARBA00022777"/>
    </source>
</evidence>
<dbReference type="InterPro" id="IPR003661">
    <property type="entry name" value="HisK_dim/P_dom"/>
</dbReference>
<dbReference type="GO" id="GO:0005886">
    <property type="term" value="C:plasma membrane"/>
    <property type="evidence" value="ECO:0007669"/>
    <property type="project" value="UniProtKB-SubCell"/>
</dbReference>
<dbReference type="CDD" id="cd00082">
    <property type="entry name" value="HisKA"/>
    <property type="match status" value="1"/>
</dbReference>
<evidence type="ECO:0000256" key="7">
    <source>
        <dbReference type="ARBA" id="ARBA00022692"/>
    </source>
</evidence>
<dbReference type="EC" id="2.7.13.3" evidence="3"/>
<keyword evidence="10" id="KW-0067">ATP-binding</keyword>
<dbReference type="InterPro" id="IPR005467">
    <property type="entry name" value="His_kinase_dom"/>
</dbReference>
<feature type="domain" description="Histidine kinase" evidence="14">
    <location>
        <begin position="87"/>
        <end position="301"/>
    </location>
</feature>
<organism evidence="15 16">
    <name type="scientific">Dorea formicigenerans</name>
    <dbReference type="NCBI Taxonomy" id="39486"/>
    <lineage>
        <taxon>Bacteria</taxon>
        <taxon>Bacillati</taxon>
        <taxon>Bacillota</taxon>
        <taxon>Clostridia</taxon>
        <taxon>Lachnospirales</taxon>
        <taxon>Lachnospiraceae</taxon>
        <taxon>Dorea</taxon>
    </lineage>
</organism>
<dbReference type="InterPro" id="IPR036097">
    <property type="entry name" value="HisK_dim/P_sf"/>
</dbReference>
<evidence type="ECO:0000256" key="3">
    <source>
        <dbReference type="ARBA" id="ARBA00012438"/>
    </source>
</evidence>
<dbReference type="GO" id="GO:0000155">
    <property type="term" value="F:phosphorelay sensor kinase activity"/>
    <property type="evidence" value="ECO:0007669"/>
    <property type="project" value="InterPro"/>
</dbReference>
<evidence type="ECO:0000256" key="6">
    <source>
        <dbReference type="ARBA" id="ARBA00022679"/>
    </source>
</evidence>
<dbReference type="InterPro" id="IPR003594">
    <property type="entry name" value="HATPase_dom"/>
</dbReference>
<evidence type="ECO:0000256" key="8">
    <source>
        <dbReference type="ARBA" id="ARBA00022741"/>
    </source>
</evidence>
<dbReference type="RefSeq" id="WP_186279114.1">
    <property type="nucleotide sequence ID" value="NZ_CABHNI010000028.1"/>
</dbReference>
<dbReference type="SMART" id="SM00387">
    <property type="entry name" value="HATPase_c"/>
    <property type="match status" value="1"/>
</dbReference>
<evidence type="ECO:0000256" key="11">
    <source>
        <dbReference type="ARBA" id="ARBA00022989"/>
    </source>
</evidence>
<dbReference type="InterPro" id="IPR050398">
    <property type="entry name" value="HssS/ArlS-like"/>
</dbReference>
<keyword evidence="7" id="KW-0812">Transmembrane</keyword>
<evidence type="ECO:0000313" key="16">
    <source>
        <dbReference type="Proteomes" id="UP000358366"/>
    </source>
</evidence>
<dbReference type="Gene3D" id="1.10.287.130">
    <property type="match status" value="1"/>
</dbReference>
<sequence>MIGVIIILALFCVGLLTYLLRMMKQIKEINEVLDDVQKGNLDRRIVIHRNTLLTDTCYKINEIMIKTKEQLIISEQSAIRNDKLMTCLSHDIRTPLTSIIGYLDAIHYQLIHGENNRASVETAREKAYFLKQYVDELFQWFKLHSKDEKVSLKRIEVVEELRTIYAGWIETLENSHISYDFVTEKEEAYVVADKLFLERIINNLIKNAWEHSNAAKIWLEVTVVENYVQIKVRDNGKGISAEDIPYVFERLYQEEHSRSCFGRGLGLAISKELVLLQNGKIFVQSVKNHGTTFFVELPKVLNEC</sequence>
<dbReference type="Pfam" id="PF00512">
    <property type="entry name" value="HisKA"/>
    <property type="match status" value="1"/>
</dbReference>
<proteinExistence type="predicted"/>
<dbReference type="SMART" id="SM00388">
    <property type="entry name" value="HisKA"/>
    <property type="match status" value="1"/>
</dbReference>
<comment type="subcellular location">
    <subcellularLocation>
        <location evidence="2">Cell membrane</location>
        <topology evidence="2">Multi-pass membrane protein</topology>
    </subcellularLocation>
</comment>
<dbReference type="PANTHER" id="PTHR45528:SF1">
    <property type="entry name" value="SENSOR HISTIDINE KINASE CPXA"/>
    <property type="match status" value="1"/>
</dbReference>
<dbReference type="SUPFAM" id="SSF47384">
    <property type="entry name" value="Homodimeric domain of signal transducing histidine kinase"/>
    <property type="match status" value="1"/>
</dbReference>
<dbReference type="InterPro" id="IPR036890">
    <property type="entry name" value="HATPase_C_sf"/>
</dbReference>
<keyword evidence="5" id="KW-0597">Phosphoprotein</keyword>
<evidence type="ECO:0000313" key="15">
    <source>
        <dbReference type="EMBL" id="VUX07340.1"/>
    </source>
</evidence>
<dbReference type="PANTHER" id="PTHR45528">
    <property type="entry name" value="SENSOR HISTIDINE KINASE CPXA"/>
    <property type="match status" value="1"/>
</dbReference>
<keyword evidence="4" id="KW-1003">Cell membrane</keyword>
<protein>
    <recommendedName>
        <fullName evidence="3">histidine kinase</fullName>
        <ecNumber evidence="3">2.7.13.3</ecNumber>
    </recommendedName>
</protein>
<evidence type="ECO:0000256" key="1">
    <source>
        <dbReference type="ARBA" id="ARBA00000085"/>
    </source>
</evidence>
<evidence type="ECO:0000256" key="5">
    <source>
        <dbReference type="ARBA" id="ARBA00022553"/>
    </source>
</evidence>
<evidence type="ECO:0000259" key="14">
    <source>
        <dbReference type="PROSITE" id="PS50109"/>
    </source>
</evidence>
<evidence type="ECO:0000256" key="13">
    <source>
        <dbReference type="ARBA" id="ARBA00023136"/>
    </source>
</evidence>
<keyword evidence="9 15" id="KW-0418">Kinase</keyword>
<accession>A0A564TIZ4</accession>
<keyword evidence="11" id="KW-1133">Transmembrane helix</keyword>
<gene>
    <name evidence="15" type="primary">rcsC_2</name>
    <name evidence="15" type="ORF">DFSSTS7063_01517</name>
</gene>
<dbReference type="PROSITE" id="PS50109">
    <property type="entry name" value="HIS_KIN"/>
    <property type="match status" value="1"/>
</dbReference>
<dbReference type="InterPro" id="IPR004358">
    <property type="entry name" value="Sig_transdc_His_kin-like_C"/>
</dbReference>
<keyword evidence="12" id="KW-0902">Two-component regulatory system</keyword>
<dbReference type="Pfam" id="PF02518">
    <property type="entry name" value="HATPase_c"/>
    <property type="match status" value="1"/>
</dbReference>
<keyword evidence="13" id="KW-0472">Membrane</keyword>
<dbReference type="PRINTS" id="PR00344">
    <property type="entry name" value="BCTRLSENSOR"/>
</dbReference>
<evidence type="ECO:0000256" key="2">
    <source>
        <dbReference type="ARBA" id="ARBA00004651"/>
    </source>
</evidence>
<evidence type="ECO:0000256" key="4">
    <source>
        <dbReference type="ARBA" id="ARBA00022475"/>
    </source>
</evidence>
<dbReference type="Gene3D" id="3.30.565.10">
    <property type="entry name" value="Histidine kinase-like ATPase, C-terminal domain"/>
    <property type="match status" value="1"/>
</dbReference>
<keyword evidence="8" id="KW-0547">Nucleotide-binding</keyword>
<comment type="catalytic activity">
    <reaction evidence="1">
        <text>ATP + protein L-histidine = ADP + protein N-phospho-L-histidine.</text>
        <dbReference type="EC" id="2.7.13.3"/>
    </reaction>
</comment>
<dbReference type="AlphaFoldDB" id="A0A564TIZ4"/>